<dbReference type="InterPro" id="IPR029058">
    <property type="entry name" value="AB_hydrolase_fold"/>
</dbReference>
<protein>
    <recommendedName>
        <fullName evidence="3">Serine hydrolase family protein</fullName>
    </recommendedName>
</protein>
<organism evidence="1 2">
    <name type="scientific">Acinetobacter kookii</name>
    <dbReference type="NCBI Taxonomy" id="1226327"/>
    <lineage>
        <taxon>Bacteria</taxon>
        <taxon>Pseudomonadati</taxon>
        <taxon>Pseudomonadota</taxon>
        <taxon>Gammaproteobacteria</taxon>
        <taxon>Moraxellales</taxon>
        <taxon>Moraxellaceae</taxon>
        <taxon>Acinetobacter</taxon>
    </lineage>
</organism>
<proteinExistence type="predicted"/>
<evidence type="ECO:0000313" key="2">
    <source>
        <dbReference type="Proteomes" id="UP000243468"/>
    </source>
</evidence>
<gene>
    <name evidence="1" type="ORF">SAMN05421732_101876</name>
</gene>
<dbReference type="SUPFAM" id="SSF53474">
    <property type="entry name" value="alpha/beta-Hydrolases"/>
    <property type="match status" value="1"/>
</dbReference>
<dbReference type="InterPro" id="IPR010662">
    <property type="entry name" value="RBBP9/YdeN"/>
</dbReference>
<name>A0A1G6HB41_9GAMM</name>
<accession>A0A1G6HB41</accession>
<reference evidence="2" key="1">
    <citation type="submission" date="2016-09" db="EMBL/GenBank/DDBJ databases">
        <authorList>
            <person name="Varghese N."/>
            <person name="Submissions S."/>
        </authorList>
    </citation>
    <scope>NUCLEOTIDE SEQUENCE [LARGE SCALE GENOMIC DNA]</scope>
    <source>
        <strain evidence="2">ANC 4667</strain>
    </source>
</reference>
<keyword evidence="2" id="KW-1185">Reference proteome</keyword>
<evidence type="ECO:0008006" key="3">
    <source>
        <dbReference type="Google" id="ProtNLM"/>
    </source>
</evidence>
<evidence type="ECO:0000313" key="1">
    <source>
        <dbReference type="EMBL" id="SDB91155.1"/>
    </source>
</evidence>
<dbReference type="PANTHER" id="PTHR15394:SF3">
    <property type="entry name" value="SERINE HYDROLASE RBBP9"/>
    <property type="match status" value="1"/>
</dbReference>
<dbReference type="EMBL" id="FMYO01000001">
    <property type="protein sequence ID" value="SDB91155.1"/>
    <property type="molecule type" value="Genomic_DNA"/>
</dbReference>
<dbReference type="Pfam" id="PF06821">
    <property type="entry name" value="Ser_hydrolase"/>
    <property type="match status" value="1"/>
</dbReference>
<dbReference type="PANTHER" id="PTHR15394">
    <property type="entry name" value="SERINE HYDROLASE RBBP9"/>
    <property type="match status" value="1"/>
</dbReference>
<dbReference type="RefSeq" id="WP_092818889.1">
    <property type="nucleotide sequence ID" value="NZ_BAABKJ010000005.1"/>
</dbReference>
<dbReference type="STRING" id="1226327.SAMN05421732_101876"/>
<dbReference type="AlphaFoldDB" id="A0A1G6HB41"/>
<dbReference type="Gene3D" id="3.40.50.1820">
    <property type="entry name" value="alpha/beta hydrolase"/>
    <property type="match status" value="1"/>
</dbReference>
<sequence length="195" mass="22299">MAQVIVIHGYTASPEENWYPWLQRLAAERHFSVNILRLDPSIHPRLSVWESQIEQQVGRLDENSIVIAHSLGTIAAMHYLSKHLIHQRIQQLVLIAGFNGRLGRLNEVNPFIDAARIDFELLKRQIEHRVVIYSQGDEHVPPKCSIQQAESLHAELIAAKHQGHFIDSEGCTELPEVWRVIQPYLISENQASAKE</sequence>
<dbReference type="GO" id="GO:0016787">
    <property type="term" value="F:hydrolase activity"/>
    <property type="evidence" value="ECO:0007669"/>
    <property type="project" value="InterPro"/>
</dbReference>
<dbReference type="Proteomes" id="UP000243468">
    <property type="component" value="Unassembled WGS sequence"/>
</dbReference>
<dbReference type="OrthoDB" id="9804993at2"/>